<evidence type="ECO:0000259" key="6">
    <source>
        <dbReference type="Pfam" id="PF13844"/>
    </source>
</evidence>
<feature type="signal peptide" evidence="5">
    <location>
        <begin position="1"/>
        <end position="26"/>
    </location>
</feature>
<evidence type="ECO:0000256" key="3">
    <source>
        <dbReference type="ARBA" id="ARBA00022737"/>
    </source>
</evidence>
<dbReference type="GO" id="GO:0016757">
    <property type="term" value="F:glycosyltransferase activity"/>
    <property type="evidence" value="ECO:0007669"/>
    <property type="project" value="TreeGrafter"/>
</dbReference>
<evidence type="ECO:0000256" key="2">
    <source>
        <dbReference type="ARBA" id="ARBA00022679"/>
    </source>
</evidence>
<dbReference type="InterPro" id="IPR011990">
    <property type="entry name" value="TPR-like_helical_dom_sf"/>
</dbReference>
<accession>A0A8H3R3B3</accession>
<dbReference type="Proteomes" id="UP000615446">
    <property type="component" value="Unassembled WGS sequence"/>
</dbReference>
<dbReference type="PANTHER" id="PTHR44998:SF1">
    <property type="entry name" value="UDP-N-ACETYLGLUCOSAMINE--PEPTIDE N-ACETYLGLUCOSAMINYLTRANSFERASE 110 KDA SUBUNIT"/>
    <property type="match status" value="1"/>
</dbReference>
<dbReference type="Pfam" id="PF13844">
    <property type="entry name" value="Glyco_transf_41"/>
    <property type="match status" value="2"/>
</dbReference>
<evidence type="ECO:0000256" key="1">
    <source>
        <dbReference type="ARBA" id="ARBA00004922"/>
    </source>
</evidence>
<evidence type="ECO:0000313" key="8">
    <source>
        <dbReference type="Proteomes" id="UP000615446"/>
    </source>
</evidence>
<gene>
    <name evidence="7" type="ORF">RCL2_002880500</name>
</gene>
<dbReference type="AlphaFoldDB" id="A0A8H3R3B3"/>
<proteinExistence type="predicted"/>
<keyword evidence="3" id="KW-0677">Repeat</keyword>
<dbReference type="EMBL" id="BLAL01000311">
    <property type="protein sequence ID" value="GET02426.1"/>
    <property type="molecule type" value="Genomic_DNA"/>
</dbReference>
<protein>
    <submittedName>
        <fullName evidence="7">Glycosyltransferase family 41 protein</fullName>
    </submittedName>
</protein>
<comment type="caution">
    <text evidence="7">The sequence shown here is derived from an EMBL/GenBank/DDBJ whole genome shotgun (WGS) entry which is preliminary data.</text>
</comment>
<dbReference type="Gene3D" id="1.25.40.10">
    <property type="entry name" value="Tetratricopeptide repeat domain"/>
    <property type="match status" value="1"/>
</dbReference>
<dbReference type="InterPro" id="IPR029489">
    <property type="entry name" value="OGT/SEC/SPY_C"/>
</dbReference>
<comment type="pathway">
    <text evidence="1">Protein modification; protein glycosylation.</text>
</comment>
<keyword evidence="5" id="KW-0732">Signal</keyword>
<keyword evidence="2 7" id="KW-0808">Transferase</keyword>
<feature type="chain" id="PRO_5034193962" evidence="5">
    <location>
        <begin position="27"/>
        <end position="1120"/>
    </location>
</feature>
<dbReference type="OrthoDB" id="421121at2759"/>
<organism evidence="7 8">
    <name type="scientific">Rhizophagus clarus</name>
    <dbReference type="NCBI Taxonomy" id="94130"/>
    <lineage>
        <taxon>Eukaryota</taxon>
        <taxon>Fungi</taxon>
        <taxon>Fungi incertae sedis</taxon>
        <taxon>Mucoromycota</taxon>
        <taxon>Glomeromycotina</taxon>
        <taxon>Glomeromycetes</taxon>
        <taxon>Glomerales</taxon>
        <taxon>Glomeraceae</taxon>
        <taxon>Rhizophagus</taxon>
    </lineage>
</organism>
<dbReference type="GO" id="GO:0006493">
    <property type="term" value="P:protein O-linked glycosylation"/>
    <property type="evidence" value="ECO:0007669"/>
    <property type="project" value="TreeGrafter"/>
</dbReference>
<keyword evidence="4" id="KW-0802">TPR repeat</keyword>
<dbReference type="PANTHER" id="PTHR44998">
    <property type="match status" value="1"/>
</dbReference>
<evidence type="ECO:0000256" key="5">
    <source>
        <dbReference type="SAM" id="SignalP"/>
    </source>
</evidence>
<name>A0A8H3R3B3_9GLOM</name>
<evidence type="ECO:0000256" key="4">
    <source>
        <dbReference type="ARBA" id="ARBA00022803"/>
    </source>
</evidence>
<dbReference type="SUPFAM" id="SSF48452">
    <property type="entry name" value="TPR-like"/>
    <property type="match status" value="1"/>
</dbReference>
<feature type="domain" description="O-GlcNAc transferase C-terminal" evidence="6">
    <location>
        <begin position="921"/>
        <end position="1095"/>
    </location>
</feature>
<sequence length="1120" mass="128477">MRRSVFRNSLWVSLFLLFKKTEIVVAALNKINHQANFLPFFYENLRSFRFSLSDYKIMLQQFITLDLQHSPQPTDSFVPTIWKNMQDPIGSNLEALKLQSDNAELAKAYWSVGNYSQAIIHAKKSVLHKPTDWLWIDSVITAFMNPNYNYYNEALEVLDAVISRLDTIKHTIPNTEWNQIQSLYRRRALVKQYLNRYEDSIEDLINIIVVACANFQFVDLIDHILGCCNFYGYCIQNYVNVQQTVTLLNGLQPHSFVNSPIPSFFMDPDFVLAGLLSYLFPFAHGYLPGHTFIISLHDREFAQKDAALGFLEIAKAFEADPVKCSKFLNATPMRSISLLLLYMSIATYPTTEAFLLLAEVLTKISDSVTMGQEILDGPNLALKFLYKAVFFDPNNPDIYMAMADIYWRQNNLIEATFIYQKIYGRNKPQDEEITRRYVLGCNVTGEKCRSEGRWEEALKLFETAYTINSDNTDALTFYSQALNSVCDWSKRGGVGVFYVDQCNTLMFSDIPKKVGMMGRVSDVVDNFIKEGAKFGEGIIQQFGGLHKLFNFLCVGLSFDDACYKWLKARADLIASTKNPPSLKNEGGFILRLINRITRRVQHRWYIEYYGDQVISETSQLAICKSANKYNVKYLRPKVPPGLPQPSPSPVQPWYTFTYDLSPKQIRLVSHRQALHIAYDAFTANWLPDTVFPPPPPPAPRIKVGYVSFDLKDHPLAHLMQSVFELHNRQHFEIYVYALNPDDGSAYRQKIMAGCDHPRDCSGSSTKDICEQIIQDGIHILINLNGYTAGDRNHIFAARPAPIQMQHMGFAGTMGGLWTDYNIVDDMIVPPMLTNEEAFKRKTKHHVGDICEELDPEEDDDNIWVYPEKTLSLPDTYFVNDHKQGFRDDQHIRGTVFATRADIQWTLEEDKRWKMRQQLFPSVPDDWVIFANFNQLYKIDPVIFKVWLEILAQVPNSILWLLKFPADGAKNLYNTALQWAGIGVANRIHFTDIAGKHDHILRGRVADLVLDTPQVNAHTTACDILWSGTPILTLCGNDHKWCSRVAASICKATGSGDKMIAKDHADYERRAIELARIVSNLEKGYAMAWELWVSDNEKNIKTFFWMRTTNYRKCVEEYLVI</sequence>
<feature type="domain" description="O-GlcNAc transferase C-terminal" evidence="6">
    <location>
        <begin position="650"/>
        <end position="834"/>
    </location>
</feature>
<reference evidence="7" key="1">
    <citation type="submission" date="2019-10" db="EMBL/GenBank/DDBJ databases">
        <title>Conservation and host-specific expression of non-tandemly repeated heterogenous ribosome RNA gene in arbuscular mycorrhizal fungi.</title>
        <authorList>
            <person name="Maeda T."/>
            <person name="Kobayashi Y."/>
            <person name="Nakagawa T."/>
            <person name="Ezawa T."/>
            <person name="Yamaguchi K."/>
            <person name="Bino T."/>
            <person name="Nishimoto Y."/>
            <person name="Shigenobu S."/>
            <person name="Kawaguchi M."/>
        </authorList>
    </citation>
    <scope>NUCLEOTIDE SEQUENCE</scope>
    <source>
        <strain evidence="7">HR1</strain>
    </source>
</reference>
<evidence type="ECO:0000313" key="7">
    <source>
        <dbReference type="EMBL" id="GET02426.1"/>
    </source>
</evidence>
<dbReference type="Gene3D" id="3.40.50.2000">
    <property type="entry name" value="Glycogen Phosphorylase B"/>
    <property type="match status" value="1"/>
</dbReference>
<dbReference type="Gene3D" id="3.40.50.11380">
    <property type="match status" value="1"/>
</dbReference>